<keyword evidence="3 7" id="KW-0862">Zinc</keyword>
<dbReference type="EMBL" id="AP021875">
    <property type="protein sequence ID" value="BBO75296.1"/>
    <property type="molecule type" value="Genomic_DNA"/>
</dbReference>
<dbReference type="GO" id="GO:0000976">
    <property type="term" value="F:transcription cis-regulatory region binding"/>
    <property type="evidence" value="ECO:0007669"/>
    <property type="project" value="TreeGrafter"/>
</dbReference>
<evidence type="ECO:0000256" key="3">
    <source>
        <dbReference type="ARBA" id="ARBA00022833"/>
    </source>
</evidence>
<dbReference type="GO" id="GO:0008270">
    <property type="term" value="F:zinc ion binding"/>
    <property type="evidence" value="ECO:0007669"/>
    <property type="project" value="TreeGrafter"/>
</dbReference>
<feature type="binding site" evidence="7">
    <location>
        <position position="103"/>
    </location>
    <ligand>
        <name>Zn(2+)</name>
        <dbReference type="ChEBI" id="CHEBI:29105"/>
    </ligand>
</feature>
<evidence type="ECO:0000256" key="1">
    <source>
        <dbReference type="ARBA" id="ARBA00007957"/>
    </source>
</evidence>
<protein>
    <submittedName>
        <fullName evidence="8">Transcriptional repressor</fullName>
    </submittedName>
</protein>
<keyword evidence="4" id="KW-0805">Transcription regulation</keyword>
<feature type="binding site" evidence="7">
    <location>
        <position position="140"/>
    </location>
    <ligand>
        <name>Zn(2+)</name>
        <dbReference type="ChEBI" id="CHEBI:29105"/>
    </ligand>
</feature>
<dbReference type="KEGG" id="dwd:DSCW_27130"/>
<dbReference type="InterPro" id="IPR036390">
    <property type="entry name" value="WH_DNA-bd_sf"/>
</dbReference>
<dbReference type="CDD" id="cd07153">
    <property type="entry name" value="Fur_like"/>
    <property type="match status" value="1"/>
</dbReference>
<keyword evidence="5" id="KW-0238">DNA-binding</keyword>
<evidence type="ECO:0000256" key="7">
    <source>
        <dbReference type="PIRSR" id="PIRSR602481-1"/>
    </source>
</evidence>
<evidence type="ECO:0000256" key="6">
    <source>
        <dbReference type="ARBA" id="ARBA00023163"/>
    </source>
</evidence>
<dbReference type="AlphaFoldDB" id="A0A5K7Z0T1"/>
<dbReference type="GO" id="GO:0045892">
    <property type="term" value="P:negative regulation of DNA-templated transcription"/>
    <property type="evidence" value="ECO:0007669"/>
    <property type="project" value="TreeGrafter"/>
</dbReference>
<comment type="cofactor">
    <cofactor evidence="7">
        <name>Zn(2+)</name>
        <dbReference type="ChEBI" id="CHEBI:29105"/>
    </cofactor>
    <text evidence="7">Binds 1 zinc ion per subunit.</text>
</comment>
<dbReference type="RefSeq" id="WP_155304232.1">
    <property type="nucleotide sequence ID" value="NZ_AP021875.1"/>
</dbReference>
<gene>
    <name evidence="8" type="primary">furR1</name>
    <name evidence="8" type="ORF">DSCW_27130</name>
</gene>
<dbReference type="GO" id="GO:0003700">
    <property type="term" value="F:DNA-binding transcription factor activity"/>
    <property type="evidence" value="ECO:0007669"/>
    <property type="project" value="InterPro"/>
</dbReference>
<accession>A0A5K7Z0T1</accession>
<dbReference type="Gene3D" id="1.10.10.10">
    <property type="entry name" value="Winged helix-like DNA-binding domain superfamily/Winged helix DNA-binding domain"/>
    <property type="match status" value="1"/>
</dbReference>
<name>A0A5K7Z0T1_9BACT</name>
<keyword evidence="9" id="KW-1185">Reference proteome</keyword>
<dbReference type="GO" id="GO:1900376">
    <property type="term" value="P:regulation of secondary metabolite biosynthetic process"/>
    <property type="evidence" value="ECO:0007669"/>
    <property type="project" value="TreeGrafter"/>
</dbReference>
<keyword evidence="2" id="KW-0678">Repressor</keyword>
<keyword evidence="6" id="KW-0804">Transcription</keyword>
<feature type="binding site" evidence="7">
    <location>
        <position position="100"/>
    </location>
    <ligand>
        <name>Zn(2+)</name>
        <dbReference type="ChEBI" id="CHEBI:29105"/>
    </ligand>
</feature>
<dbReference type="SUPFAM" id="SSF46785">
    <property type="entry name" value="Winged helix' DNA-binding domain"/>
    <property type="match status" value="1"/>
</dbReference>
<organism evidence="8 9">
    <name type="scientific">Desulfosarcina widdelii</name>
    <dbReference type="NCBI Taxonomy" id="947919"/>
    <lineage>
        <taxon>Bacteria</taxon>
        <taxon>Pseudomonadati</taxon>
        <taxon>Thermodesulfobacteriota</taxon>
        <taxon>Desulfobacteria</taxon>
        <taxon>Desulfobacterales</taxon>
        <taxon>Desulfosarcinaceae</taxon>
        <taxon>Desulfosarcina</taxon>
    </lineage>
</organism>
<dbReference type="OrthoDB" id="8659436at2"/>
<comment type="similarity">
    <text evidence="1">Belongs to the Fur family.</text>
</comment>
<proteinExistence type="inferred from homology"/>
<sequence length="147" mass="16802">MNSELPNDRLQNFENICHENGLSITPQRVAIYKELIASSEHPSAASIFNSVREYYKNISLDTVNRTLLKFQEIGLAKVVESSGHPKSFDPNLEPHHHFRCVRCGKIYDFKDEVYDALALPESIKGKFIILDKIVHLEGICDACREDR</sequence>
<dbReference type="InterPro" id="IPR036388">
    <property type="entry name" value="WH-like_DNA-bd_sf"/>
</dbReference>
<dbReference type="PANTHER" id="PTHR33202">
    <property type="entry name" value="ZINC UPTAKE REGULATION PROTEIN"/>
    <property type="match status" value="1"/>
</dbReference>
<evidence type="ECO:0000313" key="9">
    <source>
        <dbReference type="Proteomes" id="UP000427769"/>
    </source>
</evidence>
<dbReference type="InterPro" id="IPR002481">
    <property type="entry name" value="FUR"/>
</dbReference>
<keyword evidence="7" id="KW-0479">Metal-binding</keyword>
<dbReference type="Proteomes" id="UP000427769">
    <property type="component" value="Chromosome"/>
</dbReference>
<evidence type="ECO:0000256" key="5">
    <source>
        <dbReference type="ARBA" id="ARBA00023125"/>
    </source>
</evidence>
<dbReference type="PANTHER" id="PTHR33202:SF8">
    <property type="entry name" value="PEROXIDE-RESPONSIVE REPRESSOR PERR"/>
    <property type="match status" value="1"/>
</dbReference>
<evidence type="ECO:0000256" key="2">
    <source>
        <dbReference type="ARBA" id="ARBA00022491"/>
    </source>
</evidence>
<reference evidence="8 9" key="1">
    <citation type="submission" date="2019-11" db="EMBL/GenBank/DDBJ databases">
        <title>Comparative genomics of hydrocarbon-degrading Desulfosarcina strains.</title>
        <authorList>
            <person name="Watanabe M."/>
            <person name="Kojima H."/>
            <person name="Fukui M."/>
        </authorList>
    </citation>
    <scope>NUCLEOTIDE SEQUENCE [LARGE SCALE GENOMIC DNA]</scope>
    <source>
        <strain evidence="8 9">PP31</strain>
    </source>
</reference>
<dbReference type="InterPro" id="IPR043135">
    <property type="entry name" value="Fur_C"/>
</dbReference>
<feature type="binding site" evidence="7">
    <location>
        <position position="143"/>
    </location>
    <ligand>
        <name>Zn(2+)</name>
        <dbReference type="ChEBI" id="CHEBI:29105"/>
    </ligand>
</feature>
<dbReference type="Gene3D" id="3.30.1490.190">
    <property type="match status" value="1"/>
</dbReference>
<evidence type="ECO:0000313" key="8">
    <source>
        <dbReference type="EMBL" id="BBO75296.1"/>
    </source>
</evidence>
<evidence type="ECO:0000256" key="4">
    <source>
        <dbReference type="ARBA" id="ARBA00023015"/>
    </source>
</evidence>
<dbReference type="Pfam" id="PF01475">
    <property type="entry name" value="FUR"/>
    <property type="match status" value="1"/>
</dbReference>